<dbReference type="Proteomes" id="UP000741863">
    <property type="component" value="Unassembled WGS sequence"/>
</dbReference>
<dbReference type="SUPFAM" id="SSF56349">
    <property type="entry name" value="DNA breaking-rejoining enzymes"/>
    <property type="match status" value="1"/>
</dbReference>
<keyword evidence="3" id="KW-1185">Reference proteome</keyword>
<evidence type="ECO:0000256" key="1">
    <source>
        <dbReference type="ARBA" id="ARBA00023172"/>
    </source>
</evidence>
<accession>A0ABS2PF18</accession>
<dbReference type="InterPro" id="IPR011010">
    <property type="entry name" value="DNA_brk_join_enz"/>
</dbReference>
<keyword evidence="1" id="KW-0233">DNA recombination</keyword>
<reference evidence="2 3" key="1">
    <citation type="submission" date="2021-01" db="EMBL/GenBank/DDBJ databases">
        <title>Genomic Encyclopedia of Type Strains, Phase IV (KMG-IV): sequencing the most valuable type-strain genomes for metagenomic binning, comparative biology and taxonomic classification.</title>
        <authorList>
            <person name="Goeker M."/>
        </authorList>
    </citation>
    <scope>NUCLEOTIDE SEQUENCE [LARGE SCALE GENOMIC DNA]</scope>
    <source>
        <strain evidence="2 3">DSM 25540</strain>
    </source>
</reference>
<evidence type="ECO:0000313" key="2">
    <source>
        <dbReference type="EMBL" id="MBM7633990.1"/>
    </source>
</evidence>
<dbReference type="EMBL" id="JAFBEC010000009">
    <property type="protein sequence ID" value="MBM7633990.1"/>
    <property type="molecule type" value="Genomic_DNA"/>
</dbReference>
<proteinExistence type="predicted"/>
<sequence>MVVATLKPQSPFYEQLLGKVDEKLLHFRDAREYFVLDKMNEEYLKYYINKVVDKPWNNHMFLAIIVYFEKNTDVRTIYKVLADINPRLCNLFKYFHLTKMKELNIETHMYQYFKGSFFKEHSDNMRSRFLSSYRSCSYATKKWVSTKIPEEQQYYFEQFLFQMPSYDSRDFTFTKSAKEQARNTRKSETDAIVPLLPQIRAEGHFRWNQITRLRDAYLKACEQAKTLNEILPLDYYYDEPERVGERFYFRLWDRSSFVLNHQQHFKSATIKSAINRTSYYSEENNHYFVEFIKAERLKDDEEAEGLWFTELFENKLIGTWFQNSCDDELKQKRDFLFSWGYGEANSNSNPVPFESNHKGILTSSKFVSLHQDKAEGILFDVEPIYAAATFGLLTLDICTTTGARINEFLQISYTSECIKTVKVDNKYRYFFYAIPKGRDELEAFYISKQTMEILQSVRLMLQTHYNTDKIPSVKYRDERKHLFPDAKPYFFQYHNQAFHKFTIWASLRFLLHGQHIETQEGKVVVVKTHLLRHAFATEAVQRQKLPIDIVAKILHQRDIGVTGYYSEPTPSQIAQSVSDLHDVISDYIDIDEAVLRDPEELEKELEEYKEKVGVFNNVIGGTCVTDHVCPIKMACLGCQAKIPEPEKKHELLEVIELSKDMEKRFSAMGLTVEVKKAKAMRKHARTELKEIELIEKYREEQKYEPDIQIKK</sequence>
<comment type="caution">
    <text evidence="2">The sequence shown here is derived from an EMBL/GenBank/DDBJ whole genome shotgun (WGS) entry which is preliminary data.</text>
</comment>
<gene>
    <name evidence="2" type="ORF">JOD17_003090</name>
</gene>
<dbReference type="Gene3D" id="1.10.443.10">
    <property type="entry name" value="Intergrase catalytic core"/>
    <property type="match status" value="1"/>
</dbReference>
<evidence type="ECO:0000313" key="3">
    <source>
        <dbReference type="Proteomes" id="UP000741863"/>
    </source>
</evidence>
<name>A0ABS2PF18_9BACL</name>
<protein>
    <submittedName>
        <fullName evidence="2">Integrase</fullName>
    </submittedName>
</protein>
<organism evidence="2 3">
    <name type="scientific">Geomicrobium sediminis</name>
    <dbReference type="NCBI Taxonomy" id="1347788"/>
    <lineage>
        <taxon>Bacteria</taxon>
        <taxon>Bacillati</taxon>
        <taxon>Bacillota</taxon>
        <taxon>Bacilli</taxon>
        <taxon>Bacillales</taxon>
        <taxon>Geomicrobium</taxon>
    </lineage>
</organism>
<dbReference type="InterPro" id="IPR013762">
    <property type="entry name" value="Integrase-like_cat_sf"/>
</dbReference>
<dbReference type="RefSeq" id="WP_239575598.1">
    <property type="nucleotide sequence ID" value="NZ_JAFBEC010000009.1"/>
</dbReference>